<evidence type="ECO:0000313" key="8">
    <source>
        <dbReference type="Proteomes" id="UP001229421"/>
    </source>
</evidence>
<proteinExistence type="inferred from homology"/>
<keyword evidence="3" id="KW-0221">Differentiation</keyword>
<evidence type="ECO:0000256" key="5">
    <source>
        <dbReference type="ARBA" id="ARBA00023089"/>
    </source>
</evidence>
<dbReference type="Proteomes" id="UP001229421">
    <property type="component" value="Unassembled WGS sequence"/>
</dbReference>
<feature type="coiled-coil region" evidence="6">
    <location>
        <begin position="84"/>
        <end position="142"/>
    </location>
</feature>
<evidence type="ECO:0000313" key="7">
    <source>
        <dbReference type="EMBL" id="KAK1428635.1"/>
    </source>
</evidence>
<keyword evidence="5" id="KW-0287">Flowering</keyword>
<gene>
    <name evidence="7" type="ORF">QVD17_17474</name>
</gene>
<evidence type="ECO:0000256" key="6">
    <source>
        <dbReference type="SAM" id="Coils"/>
    </source>
</evidence>
<dbReference type="AlphaFoldDB" id="A0AAD8KZJ8"/>
<keyword evidence="2" id="KW-0217">Developmental protein</keyword>
<name>A0AAD8KZJ8_TARER</name>
<evidence type="ECO:0000256" key="2">
    <source>
        <dbReference type="ARBA" id="ARBA00022473"/>
    </source>
</evidence>
<dbReference type="InterPro" id="IPR040353">
    <property type="entry name" value="FLX/FLX-like"/>
</dbReference>
<keyword evidence="8" id="KW-1185">Reference proteome</keyword>
<protein>
    <submittedName>
        <fullName evidence="7">Uncharacterized protein</fullName>
    </submittedName>
</protein>
<accession>A0AAD8KZJ8</accession>
<dbReference type="PANTHER" id="PTHR33405:SF26">
    <property type="match status" value="1"/>
</dbReference>
<evidence type="ECO:0000256" key="4">
    <source>
        <dbReference type="ARBA" id="ARBA00023054"/>
    </source>
</evidence>
<organism evidence="7 8">
    <name type="scientific">Tagetes erecta</name>
    <name type="common">African marigold</name>
    <dbReference type="NCBI Taxonomy" id="13708"/>
    <lineage>
        <taxon>Eukaryota</taxon>
        <taxon>Viridiplantae</taxon>
        <taxon>Streptophyta</taxon>
        <taxon>Embryophyta</taxon>
        <taxon>Tracheophyta</taxon>
        <taxon>Spermatophyta</taxon>
        <taxon>Magnoliopsida</taxon>
        <taxon>eudicotyledons</taxon>
        <taxon>Gunneridae</taxon>
        <taxon>Pentapetalae</taxon>
        <taxon>asterids</taxon>
        <taxon>campanulids</taxon>
        <taxon>Asterales</taxon>
        <taxon>Asteraceae</taxon>
        <taxon>Asteroideae</taxon>
        <taxon>Heliantheae alliance</taxon>
        <taxon>Tageteae</taxon>
        <taxon>Tagetes</taxon>
    </lineage>
</organism>
<comment type="caution">
    <text evidence="7">The sequence shown here is derived from an EMBL/GenBank/DDBJ whole genome shotgun (WGS) entry which is preliminary data.</text>
</comment>
<sequence>MNGRNYIPPSALNLMQNLPPRINQSPPPHFIIIEDNMTAIHHRQMKFLLTENQRLNELHVSASHELSVAQQDLRHVSAVAGKVKAEREEQLREMYDKAVKMEDEVKLIDESKTELDKMNQLLKKLRSEKKELDVKLKNVLCDVVKMSKKWKRFSVMKSEIETMKKEIERGREIIEHEKRVNASNIKQSQSMENYKILMAGEIHKLRVEVVDARKRARAAAAAEAASVPV</sequence>
<evidence type="ECO:0000256" key="3">
    <source>
        <dbReference type="ARBA" id="ARBA00022782"/>
    </source>
</evidence>
<dbReference type="EMBL" id="JAUHHV010000004">
    <property type="protein sequence ID" value="KAK1428635.1"/>
    <property type="molecule type" value="Genomic_DNA"/>
</dbReference>
<dbReference type="GO" id="GO:0009908">
    <property type="term" value="P:flower development"/>
    <property type="evidence" value="ECO:0007669"/>
    <property type="project" value="UniProtKB-KW"/>
</dbReference>
<comment type="similarity">
    <text evidence="1">Belongs to the FLX family.</text>
</comment>
<dbReference type="GO" id="GO:0030154">
    <property type="term" value="P:cell differentiation"/>
    <property type="evidence" value="ECO:0007669"/>
    <property type="project" value="UniProtKB-KW"/>
</dbReference>
<dbReference type="PANTHER" id="PTHR33405">
    <property type="entry name" value="PROTEIN FLX-LIKE 2"/>
    <property type="match status" value="1"/>
</dbReference>
<evidence type="ECO:0000256" key="1">
    <source>
        <dbReference type="ARBA" id="ARBA00005405"/>
    </source>
</evidence>
<reference evidence="7" key="1">
    <citation type="journal article" date="2023" name="bioRxiv">
        <title>Improved chromosome-level genome assembly for marigold (Tagetes erecta).</title>
        <authorList>
            <person name="Jiang F."/>
            <person name="Yuan L."/>
            <person name="Wang S."/>
            <person name="Wang H."/>
            <person name="Xu D."/>
            <person name="Wang A."/>
            <person name="Fan W."/>
        </authorList>
    </citation>
    <scope>NUCLEOTIDE SEQUENCE</scope>
    <source>
        <strain evidence="7">WSJ</strain>
        <tissue evidence="7">Leaf</tissue>
    </source>
</reference>
<keyword evidence="4 6" id="KW-0175">Coiled coil</keyword>